<keyword evidence="3" id="KW-1185">Reference proteome</keyword>
<reference evidence="2 3" key="1">
    <citation type="submission" date="2019-12" db="EMBL/GenBank/DDBJ databases">
        <title>Comparative genomics gives insights into the taxonomy of the Azoarcus-Aromatoleum group and reveals separate origins of nif in the plant-associated Azoarcus and non-plant-associated Aromatoleum sub-groups.</title>
        <authorList>
            <person name="Lafos M."/>
            <person name="Maluk M."/>
            <person name="Batista M."/>
            <person name="Junghare M."/>
            <person name="Carmona M."/>
            <person name="Faoro H."/>
            <person name="Cruz L.M."/>
            <person name="Battistoni F."/>
            <person name="De Souza E."/>
            <person name="Pedrosa F."/>
            <person name="Chen W.-M."/>
            <person name="Poole P.S."/>
            <person name="Dixon R.A."/>
            <person name="James E.K."/>
        </authorList>
    </citation>
    <scope>NUCLEOTIDE SEQUENCE [LARGE SCALE GENOMIC DNA]</scope>
    <source>
        <strain evidence="2 3">Td21</strain>
    </source>
</reference>
<keyword evidence="1" id="KW-0472">Membrane</keyword>
<keyword evidence="1" id="KW-1133">Transmembrane helix</keyword>
<sequence>MRFWRTLIPDEPFISDYDDMLLPVPKSIPPAVSGWCFVAMVCNCVVVAIATAIYRNIAPLLVGAIFTMFPLWMLLFWRN</sequence>
<evidence type="ECO:0000313" key="3">
    <source>
        <dbReference type="Proteomes" id="UP000623795"/>
    </source>
</evidence>
<comment type="caution">
    <text evidence="2">The sequence shown here is derived from an EMBL/GenBank/DDBJ whole genome shotgun (WGS) entry which is preliminary data.</text>
</comment>
<dbReference type="Proteomes" id="UP000623795">
    <property type="component" value="Unassembled WGS sequence"/>
</dbReference>
<gene>
    <name evidence="2" type="ORF">GPA22_22460</name>
</gene>
<feature type="transmembrane region" description="Helical" evidence="1">
    <location>
        <begin position="32"/>
        <end position="53"/>
    </location>
</feature>
<dbReference type="RefSeq" id="WP_169258293.1">
    <property type="nucleotide sequence ID" value="NZ_WTVN01000104.1"/>
</dbReference>
<proteinExistence type="predicted"/>
<name>A0ABX1Q6H3_9RHOO</name>
<evidence type="ECO:0000313" key="2">
    <source>
        <dbReference type="EMBL" id="NMG46477.1"/>
    </source>
</evidence>
<protein>
    <submittedName>
        <fullName evidence="2">Uncharacterized protein</fullName>
    </submittedName>
</protein>
<feature type="transmembrane region" description="Helical" evidence="1">
    <location>
        <begin position="60"/>
        <end position="77"/>
    </location>
</feature>
<evidence type="ECO:0000256" key="1">
    <source>
        <dbReference type="SAM" id="Phobius"/>
    </source>
</evidence>
<keyword evidence="1" id="KW-0812">Transmembrane</keyword>
<feature type="non-terminal residue" evidence="2">
    <location>
        <position position="79"/>
    </location>
</feature>
<dbReference type="EMBL" id="WTVN01000104">
    <property type="protein sequence ID" value="NMG46477.1"/>
    <property type="molecule type" value="Genomic_DNA"/>
</dbReference>
<organism evidence="2 3">
    <name type="scientific">Aromatoleum toluvorans</name>
    <dbReference type="NCBI Taxonomy" id="92002"/>
    <lineage>
        <taxon>Bacteria</taxon>
        <taxon>Pseudomonadati</taxon>
        <taxon>Pseudomonadota</taxon>
        <taxon>Betaproteobacteria</taxon>
        <taxon>Rhodocyclales</taxon>
        <taxon>Rhodocyclaceae</taxon>
        <taxon>Aromatoleum</taxon>
    </lineage>
</organism>
<accession>A0ABX1Q6H3</accession>